<evidence type="ECO:0000313" key="1">
    <source>
        <dbReference type="EMBL" id="KAI5668575.1"/>
    </source>
</evidence>
<gene>
    <name evidence="1" type="ORF">M9H77_18428</name>
</gene>
<name>A0ACC0B7E8_CATRO</name>
<protein>
    <submittedName>
        <fullName evidence="1">Uncharacterized protein</fullName>
    </submittedName>
</protein>
<sequence length="177" mass="20759">MWISLKENKTYTYALFMEQDRSLMYRRCVPGVRGLSSEFVNGWWFMPDYHNWTCHGEMVWEMNVSIVRETSSSRTRESSTYHEVIFDIVGPSFDPNLSNYTYEEAPNLKLFVTTELLNIKSENNWSEKSFDQLAQYIKCLLPENNKAVDGWYQTKKLVSGLGLPVQKIDICLHNCML</sequence>
<comment type="caution">
    <text evidence="1">The sequence shown here is derived from an EMBL/GenBank/DDBJ whole genome shotgun (WGS) entry which is preliminary data.</text>
</comment>
<keyword evidence="2" id="KW-1185">Reference proteome</keyword>
<dbReference type="Proteomes" id="UP001060085">
    <property type="component" value="Linkage Group LG04"/>
</dbReference>
<dbReference type="EMBL" id="CM044704">
    <property type="protein sequence ID" value="KAI5668575.1"/>
    <property type="molecule type" value="Genomic_DNA"/>
</dbReference>
<evidence type="ECO:0000313" key="2">
    <source>
        <dbReference type="Proteomes" id="UP001060085"/>
    </source>
</evidence>
<proteinExistence type="predicted"/>
<reference evidence="2" key="1">
    <citation type="journal article" date="2023" name="Nat. Plants">
        <title>Single-cell RNA sequencing provides a high-resolution roadmap for understanding the multicellular compartmentation of specialized metabolism.</title>
        <authorList>
            <person name="Sun S."/>
            <person name="Shen X."/>
            <person name="Li Y."/>
            <person name="Li Y."/>
            <person name="Wang S."/>
            <person name="Li R."/>
            <person name="Zhang H."/>
            <person name="Shen G."/>
            <person name="Guo B."/>
            <person name="Wei J."/>
            <person name="Xu J."/>
            <person name="St-Pierre B."/>
            <person name="Chen S."/>
            <person name="Sun C."/>
        </authorList>
    </citation>
    <scope>NUCLEOTIDE SEQUENCE [LARGE SCALE GENOMIC DNA]</scope>
</reference>
<organism evidence="1 2">
    <name type="scientific">Catharanthus roseus</name>
    <name type="common">Madagascar periwinkle</name>
    <name type="synonym">Vinca rosea</name>
    <dbReference type="NCBI Taxonomy" id="4058"/>
    <lineage>
        <taxon>Eukaryota</taxon>
        <taxon>Viridiplantae</taxon>
        <taxon>Streptophyta</taxon>
        <taxon>Embryophyta</taxon>
        <taxon>Tracheophyta</taxon>
        <taxon>Spermatophyta</taxon>
        <taxon>Magnoliopsida</taxon>
        <taxon>eudicotyledons</taxon>
        <taxon>Gunneridae</taxon>
        <taxon>Pentapetalae</taxon>
        <taxon>asterids</taxon>
        <taxon>lamiids</taxon>
        <taxon>Gentianales</taxon>
        <taxon>Apocynaceae</taxon>
        <taxon>Rauvolfioideae</taxon>
        <taxon>Vinceae</taxon>
        <taxon>Catharanthinae</taxon>
        <taxon>Catharanthus</taxon>
    </lineage>
</organism>
<accession>A0ACC0B7E8</accession>